<dbReference type="AlphaFoldDB" id="A0A6A1VPY8"/>
<evidence type="ECO:0000256" key="3">
    <source>
        <dbReference type="ARBA" id="ARBA00022473"/>
    </source>
</evidence>
<evidence type="ECO:0000313" key="11">
    <source>
        <dbReference type="Proteomes" id="UP000516437"/>
    </source>
</evidence>
<gene>
    <name evidence="10" type="ORF">CJ030_MR5G024498</name>
</gene>
<dbReference type="EMBL" id="RXIC02000023">
    <property type="protein sequence ID" value="KAB1214934.1"/>
    <property type="molecule type" value="Genomic_DNA"/>
</dbReference>
<proteinExistence type="inferred from homology"/>
<comment type="subcellular location">
    <subcellularLocation>
        <location evidence="1 9">Secreted</location>
    </subcellularLocation>
</comment>
<evidence type="ECO:0000256" key="4">
    <source>
        <dbReference type="ARBA" id="ARBA00022525"/>
    </source>
</evidence>
<dbReference type="PANTHER" id="PTHR33285">
    <property type="entry name" value="PHYTOSULFOKINES 3"/>
    <property type="match status" value="1"/>
</dbReference>
<evidence type="ECO:0000256" key="6">
    <source>
        <dbReference type="ARBA" id="ARBA00022729"/>
    </source>
</evidence>
<dbReference type="PANTHER" id="PTHR33285:SF57">
    <property type="entry name" value="PHYTOSULFOKINES 1"/>
    <property type="match status" value="1"/>
</dbReference>
<keyword evidence="11" id="KW-1185">Reference proteome</keyword>
<accession>A0A6A1VPY8</accession>
<keyword evidence="4 9" id="KW-0964">Secreted</keyword>
<evidence type="ECO:0000313" key="10">
    <source>
        <dbReference type="EMBL" id="KAB1214934.1"/>
    </source>
</evidence>
<evidence type="ECO:0000256" key="8">
    <source>
        <dbReference type="ARBA" id="ARBA00023030"/>
    </source>
</evidence>
<dbReference type="GO" id="GO:0005576">
    <property type="term" value="C:extracellular region"/>
    <property type="evidence" value="ECO:0007669"/>
    <property type="project" value="UniProtKB-SubCell"/>
</dbReference>
<dbReference type="Pfam" id="PF06404">
    <property type="entry name" value="PSK"/>
    <property type="match status" value="1"/>
</dbReference>
<comment type="similarity">
    <text evidence="2 9">Belongs to the phytosulfokine family.</text>
</comment>
<comment type="function">
    <text evidence="9">Promotes plant cell differentiation, organogenesis and somatic embryogenesis as well as cell proliferation.</text>
</comment>
<keyword evidence="5 9" id="KW-0765">Sulfation</keyword>
<keyword evidence="7 9" id="KW-0221">Differentiation</keyword>
<reference evidence="10 11" key="1">
    <citation type="journal article" date="2019" name="Plant Biotechnol. J.">
        <title>The red bayberry genome and genetic basis of sex determination.</title>
        <authorList>
            <person name="Jia H.M."/>
            <person name="Jia H.J."/>
            <person name="Cai Q.L."/>
            <person name="Wang Y."/>
            <person name="Zhao H.B."/>
            <person name="Yang W.F."/>
            <person name="Wang G.Y."/>
            <person name="Li Y.H."/>
            <person name="Zhan D.L."/>
            <person name="Shen Y.T."/>
            <person name="Niu Q.F."/>
            <person name="Chang L."/>
            <person name="Qiu J."/>
            <person name="Zhao L."/>
            <person name="Xie H.B."/>
            <person name="Fu W.Y."/>
            <person name="Jin J."/>
            <person name="Li X.W."/>
            <person name="Jiao Y."/>
            <person name="Zhou C.C."/>
            <person name="Tu T."/>
            <person name="Chai C.Y."/>
            <person name="Gao J.L."/>
            <person name="Fan L.J."/>
            <person name="van de Weg E."/>
            <person name="Wang J.Y."/>
            <person name="Gao Z.S."/>
        </authorList>
    </citation>
    <scope>NUCLEOTIDE SEQUENCE [LARGE SCALE GENOMIC DNA]</scope>
    <source>
        <tissue evidence="10">Leaves</tissue>
    </source>
</reference>
<dbReference type="GO" id="GO:0008283">
    <property type="term" value="P:cell population proliferation"/>
    <property type="evidence" value="ECO:0007669"/>
    <property type="project" value="UniProtKB-UniRule"/>
</dbReference>
<comment type="PTM">
    <text evidence="9">PSK-alpha is produced by endopeptidase digestion. PSK-beta is produced from PSK-alpha by exopeptidase digestion.</text>
</comment>
<evidence type="ECO:0000256" key="5">
    <source>
        <dbReference type="ARBA" id="ARBA00022641"/>
    </source>
</evidence>
<keyword evidence="6 9" id="KW-0732">Signal</keyword>
<feature type="chain" id="PRO_5031602974" description="Phytosulfokine" evidence="9">
    <location>
        <begin position="22"/>
        <end position="82"/>
    </location>
</feature>
<keyword evidence="3 9" id="KW-0217">Developmental protein</keyword>
<evidence type="ECO:0000256" key="9">
    <source>
        <dbReference type="RuleBase" id="RU368031"/>
    </source>
</evidence>
<dbReference type="GO" id="GO:0030154">
    <property type="term" value="P:cell differentiation"/>
    <property type="evidence" value="ECO:0007669"/>
    <property type="project" value="UniProtKB-UniRule"/>
</dbReference>
<comment type="PTM">
    <text evidence="9">Sulfation is important for activity and for the binding to a putative membrane receptor.</text>
</comment>
<feature type="signal peptide" evidence="9">
    <location>
        <begin position="1"/>
        <end position="21"/>
    </location>
</feature>
<comment type="caution">
    <text evidence="10">The sequence shown here is derived from an EMBL/GenBank/DDBJ whole genome shotgun (WGS) entry which is preliminary data.</text>
</comment>
<dbReference type="InterPro" id="IPR009438">
    <property type="entry name" value="Phytosulfokine"/>
</dbReference>
<name>A0A6A1VPY8_9ROSI</name>
<dbReference type="OrthoDB" id="1858282at2759"/>
<evidence type="ECO:0000256" key="7">
    <source>
        <dbReference type="ARBA" id="ARBA00022782"/>
    </source>
</evidence>
<evidence type="ECO:0000256" key="1">
    <source>
        <dbReference type="ARBA" id="ARBA00004613"/>
    </source>
</evidence>
<protein>
    <recommendedName>
        <fullName evidence="9">Phytosulfokine</fullName>
    </recommendedName>
    <component>
        <recommendedName>
            <fullName evidence="9">Phytosulfokine-alpha</fullName>
            <shortName evidence="9">PSK-alpha</shortName>
            <shortName evidence="9">Phytosulfokine-a</shortName>
        </recommendedName>
    </component>
    <component>
        <recommendedName>
            <fullName evidence="9">Phytosulfokine-beta</fullName>
            <shortName evidence="9">PSK-beta</shortName>
            <shortName evidence="9">Phytosulfokine-b</shortName>
        </recommendedName>
    </component>
</protein>
<dbReference type="GO" id="GO:0008083">
    <property type="term" value="F:growth factor activity"/>
    <property type="evidence" value="ECO:0007669"/>
    <property type="project" value="UniProtKB-UniRule"/>
</dbReference>
<keyword evidence="8 9" id="KW-0339">Growth factor</keyword>
<dbReference type="Proteomes" id="UP000516437">
    <property type="component" value="Chromosome 5"/>
</dbReference>
<evidence type="ECO:0000256" key="2">
    <source>
        <dbReference type="ARBA" id="ARBA00010781"/>
    </source>
</evidence>
<organism evidence="10 11">
    <name type="scientific">Morella rubra</name>
    <name type="common">Chinese bayberry</name>
    <dbReference type="NCBI Taxonomy" id="262757"/>
    <lineage>
        <taxon>Eukaryota</taxon>
        <taxon>Viridiplantae</taxon>
        <taxon>Streptophyta</taxon>
        <taxon>Embryophyta</taxon>
        <taxon>Tracheophyta</taxon>
        <taxon>Spermatophyta</taxon>
        <taxon>Magnoliopsida</taxon>
        <taxon>eudicotyledons</taxon>
        <taxon>Gunneridae</taxon>
        <taxon>Pentapetalae</taxon>
        <taxon>rosids</taxon>
        <taxon>fabids</taxon>
        <taxon>Fagales</taxon>
        <taxon>Myricaceae</taxon>
        <taxon>Morella</taxon>
    </lineage>
</organism>
<sequence length="82" mass="8772">MAKVATLVMIALVLCSTLTNAARIPPAFAEATPSKTQLGVAAEAEHIDAVDDSCDGIQEAECLTRRTLAAHLDYIYTQKQKP</sequence>